<evidence type="ECO:0000256" key="1">
    <source>
        <dbReference type="ARBA" id="ARBA00022737"/>
    </source>
</evidence>
<keyword evidence="1" id="KW-0677">Repeat</keyword>
<dbReference type="PANTHER" id="PTHR24171">
    <property type="entry name" value="ANKYRIN REPEAT DOMAIN-CONTAINING PROTEIN 39-RELATED"/>
    <property type="match status" value="1"/>
</dbReference>
<dbReference type="SMART" id="SM00248">
    <property type="entry name" value="ANK"/>
    <property type="match status" value="2"/>
</dbReference>
<dbReference type="InterPro" id="IPR017441">
    <property type="entry name" value="Protein_kinase_ATP_BS"/>
</dbReference>
<evidence type="ECO:0000256" key="3">
    <source>
        <dbReference type="PROSITE-ProRule" id="PRU00023"/>
    </source>
</evidence>
<organism evidence="5 6">
    <name type="scientific">Cinchona calisaya</name>
    <dbReference type="NCBI Taxonomy" id="153742"/>
    <lineage>
        <taxon>Eukaryota</taxon>
        <taxon>Viridiplantae</taxon>
        <taxon>Streptophyta</taxon>
        <taxon>Embryophyta</taxon>
        <taxon>Tracheophyta</taxon>
        <taxon>Spermatophyta</taxon>
        <taxon>Magnoliopsida</taxon>
        <taxon>eudicotyledons</taxon>
        <taxon>Gunneridae</taxon>
        <taxon>Pentapetalae</taxon>
        <taxon>asterids</taxon>
        <taxon>lamiids</taxon>
        <taxon>Gentianales</taxon>
        <taxon>Rubiaceae</taxon>
        <taxon>Cinchonoideae</taxon>
        <taxon>Cinchoneae</taxon>
        <taxon>Cinchona</taxon>
    </lineage>
</organism>
<keyword evidence="2 3" id="KW-0040">ANK repeat</keyword>
<dbReference type="InterPro" id="IPR036770">
    <property type="entry name" value="Ankyrin_rpt-contain_sf"/>
</dbReference>
<keyword evidence="4" id="KW-0067">ATP-binding</keyword>
<dbReference type="SUPFAM" id="SSF48403">
    <property type="entry name" value="Ankyrin repeat"/>
    <property type="match status" value="1"/>
</dbReference>
<feature type="binding site" evidence="4">
    <location>
        <position position="169"/>
    </location>
    <ligand>
        <name>ATP</name>
        <dbReference type="ChEBI" id="CHEBI:30616"/>
    </ligand>
</feature>
<evidence type="ECO:0000313" key="6">
    <source>
        <dbReference type="Proteomes" id="UP001630127"/>
    </source>
</evidence>
<proteinExistence type="predicted"/>
<evidence type="ECO:0000313" key="5">
    <source>
        <dbReference type="EMBL" id="KAL3517157.1"/>
    </source>
</evidence>
<dbReference type="PROSITE" id="PS50297">
    <property type="entry name" value="ANK_REP_REGION"/>
    <property type="match status" value="1"/>
</dbReference>
<comment type="caution">
    <text evidence="5">The sequence shown here is derived from an EMBL/GenBank/DDBJ whole genome shotgun (WGS) entry which is preliminary data.</text>
</comment>
<dbReference type="Gene3D" id="1.25.40.20">
    <property type="entry name" value="Ankyrin repeat-containing domain"/>
    <property type="match status" value="1"/>
</dbReference>
<dbReference type="InterPro" id="IPR002110">
    <property type="entry name" value="Ankyrin_rpt"/>
</dbReference>
<dbReference type="Gene3D" id="3.30.200.20">
    <property type="entry name" value="Phosphorylase Kinase, domain 1"/>
    <property type="match status" value="1"/>
</dbReference>
<reference evidence="5 6" key="1">
    <citation type="submission" date="2024-11" db="EMBL/GenBank/DDBJ databases">
        <title>A near-complete genome assembly of Cinchona calisaya.</title>
        <authorList>
            <person name="Lian D.C."/>
            <person name="Zhao X.W."/>
            <person name="Wei L."/>
        </authorList>
    </citation>
    <scope>NUCLEOTIDE SEQUENCE [LARGE SCALE GENOMIC DNA]</scope>
    <source>
        <tissue evidence="5">Nenye</tissue>
    </source>
</reference>
<protein>
    <submittedName>
        <fullName evidence="5">Uncharacterized protein</fullName>
    </submittedName>
</protein>
<feature type="repeat" description="ANK" evidence="3">
    <location>
        <begin position="49"/>
        <end position="81"/>
    </location>
</feature>
<evidence type="ECO:0000256" key="2">
    <source>
        <dbReference type="ARBA" id="ARBA00023043"/>
    </source>
</evidence>
<dbReference type="SUPFAM" id="SSF56112">
    <property type="entry name" value="Protein kinase-like (PK-like)"/>
    <property type="match status" value="1"/>
</dbReference>
<dbReference type="Proteomes" id="UP001630127">
    <property type="component" value="Unassembled WGS sequence"/>
</dbReference>
<dbReference type="Pfam" id="PF12796">
    <property type="entry name" value="Ank_2"/>
    <property type="match status" value="1"/>
</dbReference>
<keyword evidence="4" id="KW-0547">Nucleotide-binding</keyword>
<dbReference type="Gene3D" id="1.10.510.10">
    <property type="entry name" value="Transferase(Phosphotransferase) domain 1"/>
    <property type="match status" value="1"/>
</dbReference>
<dbReference type="InterPro" id="IPR011009">
    <property type="entry name" value="Kinase-like_dom_sf"/>
</dbReference>
<evidence type="ECO:0000256" key="4">
    <source>
        <dbReference type="PROSITE-ProRule" id="PRU10141"/>
    </source>
</evidence>
<dbReference type="PROSITE" id="PS50088">
    <property type="entry name" value="ANK_REPEAT"/>
    <property type="match status" value="1"/>
</dbReference>
<dbReference type="AlphaFoldDB" id="A0ABD2ZGA2"/>
<dbReference type="EMBL" id="JBJUIK010000010">
    <property type="protein sequence ID" value="KAL3517157.1"/>
    <property type="molecule type" value="Genomic_DNA"/>
</dbReference>
<accession>A0ABD2ZGA2</accession>
<dbReference type="PROSITE" id="PS00107">
    <property type="entry name" value="PROTEIN_KINASE_ATP"/>
    <property type="match status" value="1"/>
</dbReference>
<name>A0ABD2ZGA2_9GENT</name>
<dbReference type="PIRSF" id="PIRSF000654">
    <property type="entry name" value="Integrin-linked_kinase"/>
    <property type="match status" value="1"/>
</dbReference>
<keyword evidence="6" id="KW-1185">Reference proteome</keyword>
<sequence>MAYHKSQKQTRRVDSESPYRLLNCSSKGDKWGVVEELEKGVEPNLADYDKRTALHLASSEGCSEVVVLLLERGADVNSTDRCRRMPLSDARSFGHGDICKILVAHGGIDPAFYFPQVTILLEAVGLDSQMPCYEVDYTEVDLSEAYLVGEGAYGEVYLVKWRGTQVAAKTIRSSIASNETVKYCKVQNAVPSNSAAYNSSPIFQWKNLQCFSYHQFSFLRSLFLISEMFHGGPSSQEEDSEKVADKTAYEDFRPPLSSYVYPESTRKLLRDCWHKNPDYRPVFEEIIFQLEFIQENMQKGKTLGSWYKCDIL</sequence>
<dbReference type="GO" id="GO:0005524">
    <property type="term" value="F:ATP binding"/>
    <property type="evidence" value="ECO:0007669"/>
    <property type="project" value="UniProtKB-UniRule"/>
</dbReference>
<gene>
    <name evidence="5" type="ORF">ACH5RR_024059</name>
</gene>